<keyword evidence="2 3" id="KW-0732">Signal</keyword>
<comment type="similarity">
    <text evidence="1">Belongs to the Skp family.</text>
</comment>
<evidence type="ECO:0000313" key="5">
    <source>
        <dbReference type="Proteomes" id="UP000603545"/>
    </source>
</evidence>
<sequence length="176" mass="20181">MKIRKIAFIAISFIFFSAGYSYSADVAKIGVIDFQRILETSSTGKSAQSEINKKGKKMEAELKAKGAAIEEIQKKLERDALVMSKEMRDEKGREVRIKINDIKVLQKKYLSEFRELENRLVTRIKKDVLGLVKEIGKKEGYLLIIEKAGVLYYPNAIDLTDKLIRMYNKREAGKKK</sequence>
<gene>
    <name evidence="4" type="ORF">H8E80_03370</name>
</gene>
<dbReference type="EMBL" id="JACNLL010000035">
    <property type="protein sequence ID" value="MBC8199070.1"/>
    <property type="molecule type" value="Genomic_DNA"/>
</dbReference>
<evidence type="ECO:0000256" key="3">
    <source>
        <dbReference type="SAM" id="SignalP"/>
    </source>
</evidence>
<dbReference type="GO" id="GO:0005829">
    <property type="term" value="C:cytosol"/>
    <property type="evidence" value="ECO:0007669"/>
    <property type="project" value="TreeGrafter"/>
</dbReference>
<proteinExistence type="inferred from homology"/>
<evidence type="ECO:0000313" key="4">
    <source>
        <dbReference type="EMBL" id="MBC8199070.1"/>
    </source>
</evidence>
<dbReference type="Proteomes" id="UP000603545">
    <property type="component" value="Unassembled WGS sequence"/>
</dbReference>
<dbReference type="PANTHER" id="PTHR35089">
    <property type="entry name" value="CHAPERONE PROTEIN SKP"/>
    <property type="match status" value="1"/>
</dbReference>
<comment type="caution">
    <text evidence="4">The sequence shown here is derived from an EMBL/GenBank/DDBJ whole genome shotgun (WGS) entry which is preliminary data.</text>
</comment>
<dbReference type="PANTHER" id="PTHR35089:SF1">
    <property type="entry name" value="CHAPERONE PROTEIN SKP"/>
    <property type="match status" value="1"/>
</dbReference>
<reference evidence="4 5" key="1">
    <citation type="submission" date="2020-08" db="EMBL/GenBank/DDBJ databases">
        <title>Bridging the membrane lipid divide: bacteria of the FCB group superphylum have the potential to synthesize archaeal ether lipids.</title>
        <authorList>
            <person name="Villanueva L."/>
            <person name="Von Meijenfeldt F.A.B."/>
            <person name="Westbye A.B."/>
            <person name="Yadav S."/>
            <person name="Hopmans E.C."/>
            <person name="Dutilh B.E."/>
            <person name="Sinninghe Damste J.S."/>
        </authorList>
    </citation>
    <scope>NUCLEOTIDE SEQUENCE [LARGE SCALE GENOMIC DNA]</scope>
    <source>
        <strain evidence="4">NIOZ-UU82</strain>
    </source>
</reference>
<name>A0A8J6N3V6_9BACT</name>
<dbReference type="SMART" id="SM00935">
    <property type="entry name" value="OmpH"/>
    <property type="match status" value="1"/>
</dbReference>
<dbReference type="InterPro" id="IPR024930">
    <property type="entry name" value="Skp_dom_sf"/>
</dbReference>
<protein>
    <submittedName>
        <fullName evidence="4">OmpH family outer membrane protein</fullName>
    </submittedName>
</protein>
<accession>A0A8J6N3V6</accession>
<dbReference type="GO" id="GO:0050821">
    <property type="term" value="P:protein stabilization"/>
    <property type="evidence" value="ECO:0007669"/>
    <property type="project" value="TreeGrafter"/>
</dbReference>
<organism evidence="4 5">
    <name type="scientific">Candidatus Desulfaltia bathyphila</name>
    <dbReference type="NCBI Taxonomy" id="2841697"/>
    <lineage>
        <taxon>Bacteria</taxon>
        <taxon>Pseudomonadati</taxon>
        <taxon>Thermodesulfobacteriota</taxon>
        <taxon>Desulfobacteria</taxon>
        <taxon>Desulfobacterales</taxon>
        <taxon>Desulfobacterales incertae sedis</taxon>
        <taxon>Candidatus Desulfaltia</taxon>
    </lineage>
</organism>
<dbReference type="AlphaFoldDB" id="A0A8J6N3V6"/>
<evidence type="ECO:0000256" key="1">
    <source>
        <dbReference type="ARBA" id="ARBA00009091"/>
    </source>
</evidence>
<evidence type="ECO:0000256" key="2">
    <source>
        <dbReference type="ARBA" id="ARBA00022729"/>
    </source>
</evidence>
<feature type="chain" id="PRO_5035177639" evidence="3">
    <location>
        <begin position="24"/>
        <end position="176"/>
    </location>
</feature>
<feature type="signal peptide" evidence="3">
    <location>
        <begin position="1"/>
        <end position="23"/>
    </location>
</feature>
<dbReference type="GO" id="GO:0051082">
    <property type="term" value="F:unfolded protein binding"/>
    <property type="evidence" value="ECO:0007669"/>
    <property type="project" value="InterPro"/>
</dbReference>
<dbReference type="Pfam" id="PF03938">
    <property type="entry name" value="OmpH"/>
    <property type="match status" value="1"/>
</dbReference>
<dbReference type="SUPFAM" id="SSF111384">
    <property type="entry name" value="OmpH-like"/>
    <property type="match status" value="1"/>
</dbReference>
<dbReference type="InterPro" id="IPR005632">
    <property type="entry name" value="Chaperone_Skp"/>
</dbReference>
<dbReference type="Gene3D" id="3.30.910.20">
    <property type="entry name" value="Skp domain"/>
    <property type="match status" value="1"/>
</dbReference>